<dbReference type="AlphaFoldDB" id="B0BYJ8"/>
<accession>B0BYJ8</accession>
<dbReference type="KEGG" id="amr:AM1_0840"/>
<proteinExistence type="predicted"/>
<evidence type="ECO:0000313" key="1">
    <source>
        <dbReference type="EMBL" id="ABW25883.1"/>
    </source>
</evidence>
<dbReference type="HOGENOM" id="CLU_3338715_0_0_3"/>
<sequence length="37" mass="4045">MASLGLNGGIEMALTCSRQRGNSILRRDSRSTMLNAY</sequence>
<protein>
    <submittedName>
        <fullName evidence="1">Uncharacterized protein</fullName>
    </submittedName>
</protein>
<organism evidence="1 2">
    <name type="scientific">Acaryochloris marina (strain MBIC 11017)</name>
    <dbReference type="NCBI Taxonomy" id="329726"/>
    <lineage>
        <taxon>Bacteria</taxon>
        <taxon>Bacillati</taxon>
        <taxon>Cyanobacteriota</taxon>
        <taxon>Cyanophyceae</taxon>
        <taxon>Acaryochloridales</taxon>
        <taxon>Acaryochloridaceae</taxon>
        <taxon>Acaryochloris</taxon>
    </lineage>
</organism>
<reference evidence="1 2" key="1">
    <citation type="journal article" date="2008" name="Proc. Natl. Acad. Sci. U.S.A.">
        <title>Niche adaptation and genome expansion in the chlorophyll d-producing cyanobacterium Acaryochloris marina.</title>
        <authorList>
            <person name="Swingley W.D."/>
            <person name="Chen M."/>
            <person name="Cheung P.C."/>
            <person name="Conrad A.L."/>
            <person name="Dejesa L.C."/>
            <person name="Hao J."/>
            <person name="Honchak B.M."/>
            <person name="Karbach L.E."/>
            <person name="Kurdoglu A."/>
            <person name="Lahiri S."/>
            <person name="Mastrian S.D."/>
            <person name="Miyashita H."/>
            <person name="Page L."/>
            <person name="Ramakrishna P."/>
            <person name="Satoh S."/>
            <person name="Sattley W.M."/>
            <person name="Shimada Y."/>
            <person name="Taylor H.L."/>
            <person name="Tomo T."/>
            <person name="Tsuchiya T."/>
            <person name="Wang Z.T."/>
            <person name="Raymond J."/>
            <person name="Mimuro M."/>
            <person name="Blankenship R.E."/>
            <person name="Touchman J.W."/>
        </authorList>
    </citation>
    <scope>NUCLEOTIDE SEQUENCE [LARGE SCALE GENOMIC DNA]</scope>
    <source>
        <strain evidence="2">MBIC 11017</strain>
    </source>
</reference>
<dbReference type="Proteomes" id="UP000000268">
    <property type="component" value="Chromosome"/>
</dbReference>
<dbReference type="EMBL" id="CP000828">
    <property type="protein sequence ID" value="ABW25883.1"/>
    <property type="molecule type" value="Genomic_DNA"/>
</dbReference>
<evidence type="ECO:0000313" key="2">
    <source>
        <dbReference type="Proteomes" id="UP000000268"/>
    </source>
</evidence>
<gene>
    <name evidence="1" type="ordered locus">AM1_0840</name>
</gene>
<keyword evidence="2" id="KW-1185">Reference proteome</keyword>
<name>B0BYJ8_ACAM1</name>